<comment type="caution">
    <text evidence="6">The sequence shown here is derived from an EMBL/GenBank/DDBJ whole genome shotgun (WGS) entry which is preliminary data.</text>
</comment>
<dbReference type="RefSeq" id="WP_116172137.1">
    <property type="nucleotide sequence ID" value="NZ_CP144375.1"/>
</dbReference>
<dbReference type="AlphaFoldDB" id="A0A3E0I8X0"/>
<evidence type="ECO:0000313" key="6">
    <source>
        <dbReference type="EMBL" id="REH55162.1"/>
    </source>
</evidence>
<keyword evidence="6" id="KW-0813">Transport</keyword>
<evidence type="ECO:0000313" key="7">
    <source>
        <dbReference type="Proteomes" id="UP000256269"/>
    </source>
</evidence>
<dbReference type="EMBL" id="QUNO01000001">
    <property type="protein sequence ID" value="REH55162.1"/>
    <property type="molecule type" value="Genomic_DNA"/>
</dbReference>
<dbReference type="Proteomes" id="UP000256269">
    <property type="component" value="Unassembled WGS sequence"/>
</dbReference>
<gene>
    <name evidence="6" type="ORF">BCF44_101178</name>
</gene>
<dbReference type="Pfam" id="PF01547">
    <property type="entry name" value="SBP_bac_1"/>
    <property type="match status" value="1"/>
</dbReference>
<dbReference type="InterPro" id="IPR050490">
    <property type="entry name" value="Bact_solute-bd_prot1"/>
</dbReference>
<organism evidence="6 7">
    <name type="scientific">Kutzneria buriramensis</name>
    <dbReference type="NCBI Taxonomy" id="1045776"/>
    <lineage>
        <taxon>Bacteria</taxon>
        <taxon>Bacillati</taxon>
        <taxon>Actinomycetota</taxon>
        <taxon>Actinomycetes</taxon>
        <taxon>Pseudonocardiales</taxon>
        <taxon>Pseudonocardiaceae</taxon>
        <taxon>Kutzneria</taxon>
    </lineage>
</organism>
<evidence type="ECO:0000256" key="5">
    <source>
        <dbReference type="ARBA" id="ARBA00023288"/>
    </source>
</evidence>
<dbReference type="OrthoDB" id="2515046at2"/>
<keyword evidence="7" id="KW-1185">Reference proteome</keyword>
<sequence length="432" mass="45821">MRSQWRLAGALIAGALLVTGCGGGSGGGDQSSAGGKANLTFWDWDPNMDKVVAIWNDAHPDIHVTLSNPAGGDQLVSKMITAHHAGNGPDIAKVEYQSLPALVAGQEVADITQYTGDAVKDFDDNTLKATKFQGKVYGVPQDVAPLLLFYRTDLFQQYGLKVPTTWDEFAQTAQDLHTKAPTVSLTNFDAADPGWITGLMQQAGADWWSADGDKWKVDINSAASKKVASYWEGLVKAGTIAKNPSFSPEWNKQMNEGQVAAWISGAWAPAQFSGIAPNTKGKWAAAPLPAWTAGDKTTGIWGGSATTVTTDSKHPAQAAQFAAWLNTDAKAVAAQIQNINVYPAATSGRSLPVLSSPPPFLPNQTDYYGLVKQVAPSSRSFSMWGPDVTVTFGAYTDKFGAALQNNTAFGAALDDMQNATVADMKKQGFTVG</sequence>
<protein>
    <submittedName>
        <fullName evidence="6">Multiple sugar transport system substrate-binding protein</fullName>
    </submittedName>
</protein>
<keyword evidence="2" id="KW-0732">Signal</keyword>
<dbReference type="PANTHER" id="PTHR43649">
    <property type="entry name" value="ARABINOSE-BINDING PROTEIN-RELATED"/>
    <property type="match status" value="1"/>
</dbReference>
<dbReference type="PANTHER" id="PTHR43649:SF33">
    <property type="entry name" value="POLYGALACTURONAN_RHAMNOGALACTURONAN-BINDING PROTEIN YTCQ"/>
    <property type="match status" value="1"/>
</dbReference>
<dbReference type="Gene3D" id="3.40.190.10">
    <property type="entry name" value="Periplasmic binding protein-like II"/>
    <property type="match status" value="2"/>
</dbReference>
<keyword evidence="4" id="KW-0564">Palmitate</keyword>
<dbReference type="InterPro" id="IPR006059">
    <property type="entry name" value="SBP"/>
</dbReference>
<dbReference type="SUPFAM" id="SSF53850">
    <property type="entry name" value="Periplasmic binding protein-like II"/>
    <property type="match status" value="1"/>
</dbReference>
<evidence type="ECO:0000256" key="1">
    <source>
        <dbReference type="ARBA" id="ARBA00022475"/>
    </source>
</evidence>
<evidence type="ECO:0000256" key="2">
    <source>
        <dbReference type="ARBA" id="ARBA00022729"/>
    </source>
</evidence>
<keyword evidence="6" id="KW-0762">Sugar transport</keyword>
<dbReference type="PROSITE" id="PS51257">
    <property type="entry name" value="PROKAR_LIPOPROTEIN"/>
    <property type="match status" value="1"/>
</dbReference>
<name>A0A3E0I8X0_9PSEU</name>
<keyword evidence="5" id="KW-0449">Lipoprotein</keyword>
<proteinExistence type="predicted"/>
<evidence type="ECO:0000256" key="3">
    <source>
        <dbReference type="ARBA" id="ARBA00023136"/>
    </source>
</evidence>
<keyword evidence="3" id="KW-0472">Membrane</keyword>
<keyword evidence="1" id="KW-1003">Cell membrane</keyword>
<evidence type="ECO:0000256" key="4">
    <source>
        <dbReference type="ARBA" id="ARBA00023139"/>
    </source>
</evidence>
<dbReference type="CDD" id="cd13585">
    <property type="entry name" value="PBP2_TMBP_like"/>
    <property type="match status" value="1"/>
</dbReference>
<reference evidence="6 7" key="1">
    <citation type="submission" date="2018-08" db="EMBL/GenBank/DDBJ databases">
        <title>Genomic Encyclopedia of Archaeal and Bacterial Type Strains, Phase II (KMG-II): from individual species to whole genera.</title>
        <authorList>
            <person name="Goeker M."/>
        </authorList>
    </citation>
    <scope>NUCLEOTIDE SEQUENCE [LARGE SCALE GENOMIC DNA]</scope>
    <source>
        <strain evidence="6 7">DSM 45791</strain>
    </source>
</reference>
<accession>A0A3E0I8X0</accession>